<keyword evidence="13 15" id="KW-0030">Aminoacyl-tRNA synthetase</keyword>
<dbReference type="FunFam" id="3.50.40.10:FF:000001">
    <property type="entry name" value="Phenylalanine--tRNA ligase beta subunit"/>
    <property type="match status" value="1"/>
</dbReference>
<dbReference type="PROSITE" id="PS50886">
    <property type="entry name" value="TRBD"/>
    <property type="match status" value="1"/>
</dbReference>
<accession>A0A0C9QGF4</accession>
<keyword evidence="9 15" id="KW-0067">ATP-binding</keyword>
<dbReference type="GO" id="GO:0009328">
    <property type="term" value="C:phenylalanine-tRNA ligase complex"/>
    <property type="evidence" value="ECO:0007669"/>
    <property type="project" value="TreeGrafter"/>
</dbReference>
<dbReference type="RefSeq" id="WP_045624604.1">
    <property type="nucleotide sequence ID" value="NZ_BAYM01000246.1"/>
</dbReference>
<keyword evidence="10 15" id="KW-0460">Magnesium</keyword>
<evidence type="ECO:0000256" key="10">
    <source>
        <dbReference type="ARBA" id="ARBA00022842"/>
    </source>
</evidence>
<dbReference type="InterPro" id="IPR002547">
    <property type="entry name" value="tRNA-bd_dom"/>
</dbReference>
<feature type="domain" description="TRNA-binding" evidence="17">
    <location>
        <begin position="39"/>
        <end position="154"/>
    </location>
</feature>
<name>A0A0C9QGF4_LACPA</name>
<dbReference type="InterPro" id="IPR009061">
    <property type="entry name" value="DNA-bd_dom_put_sf"/>
</dbReference>
<evidence type="ECO:0000256" key="1">
    <source>
        <dbReference type="ARBA" id="ARBA00004496"/>
    </source>
</evidence>
<evidence type="ECO:0000256" key="4">
    <source>
        <dbReference type="ARBA" id="ARBA00022490"/>
    </source>
</evidence>
<dbReference type="SMART" id="SM00896">
    <property type="entry name" value="FDX-ACB"/>
    <property type="match status" value="1"/>
</dbReference>
<comment type="subunit">
    <text evidence="3 15">Tetramer of two alpha and two beta subunits.</text>
</comment>
<dbReference type="GO" id="GO:0004826">
    <property type="term" value="F:phenylalanine-tRNA ligase activity"/>
    <property type="evidence" value="ECO:0007669"/>
    <property type="project" value="UniProtKB-UniRule"/>
</dbReference>
<dbReference type="GO" id="GO:0000049">
    <property type="term" value="F:tRNA binding"/>
    <property type="evidence" value="ECO:0007669"/>
    <property type="project" value="UniProtKB-UniRule"/>
</dbReference>
<evidence type="ECO:0000259" key="17">
    <source>
        <dbReference type="PROSITE" id="PS50886"/>
    </source>
</evidence>
<dbReference type="InterPro" id="IPR012340">
    <property type="entry name" value="NA-bd_OB-fold"/>
</dbReference>
<dbReference type="Pfam" id="PF01588">
    <property type="entry name" value="tRNA_bind"/>
    <property type="match status" value="1"/>
</dbReference>
<dbReference type="SUPFAM" id="SSF54991">
    <property type="entry name" value="Anticodon-binding domain of PheRS"/>
    <property type="match status" value="1"/>
</dbReference>
<organism evidence="20 21">
    <name type="scientific">Lacticaseibacillus paracasei NRIC 0644</name>
    <dbReference type="NCBI Taxonomy" id="1435038"/>
    <lineage>
        <taxon>Bacteria</taxon>
        <taxon>Bacillati</taxon>
        <taxon>Bacillota</taxon>
        <taxon>Bacilli</taxon>
        <taxon>Lactobacillales</taxon>
        <taxon>Lactobacillaceae</taxon>
        <taxon>Lacticaseibacillus</taxon>
    </lineage>
</organism>
<evidence type="ECO:0000313" key="20">
    <source>
        <dbReference type="EMBL" id="GAN37623.1"/>
    </source>
</evidence>
<dbReference type="GO" id="GO:0006432">
    <property type="term" value="P:phenylalanyl-tRNA aminoacylation"/>
    <property type="evidence" value="ECO:0007669"/>
    <property type="project" value="UniProtKB-UniRule"/>
</dbReference>
<dbReference type="SUPFAM" id="SSF55681">
    <property type="entry name" value="Class II aaRS and biotin synthetases"/>
    <property type="match status" value="1"/>
</dbReference>
<dbReference type="SUPFAM" id="SSF50249">
    <property type="entry name" value="Nucleic acid-binding proteins"/>
    <property type="match status" value="1"/>
</dbReference>
<proteinExistence type="inferred from homology"/>
<dbReference type="Gene3D" id="3.30.930.10">
    <property type="entry name" value="Bira Bifunctional Protein, Domain 2"/>
    <property type="match status" value="1"/>
</dbReference>
<evidence type="ECO:0000313" key="21">
    <source>
        <dbReference type="Proteomes" id="UP000032552"/>
    </source>
</evidence>
<dbReference type="InterPro" id="IPR005146">
    <property type="entry name" value="B3/B4_tRNA-bd"/>
</dbReference>
<dbReference type="FunFam" id="2.40.50.140:FF:000045">
    <property type="entry name" value="Phenylalanine--tRNA ligase beta subunit"/>
    <property type="match status" value="1"/>
</dbReference>
<dbReference type="GO" id="GO:0005524">
    <property type="term" value="F:ATP binding"/>
    <property type="evidence" value="ECO:0007669"/>
    <property type="project" value="UniProtKB-UniRule"/>
</dbReference>
<comment type="catalytic activity">
    <reaction evidence="14 15">
        <text>tRNA(Phe) + L-phenylalanine + ATP = L-phenylalanyl-tRNA(Phe) + AMP + diphosphate + H(+)</text>
        <dbReference type="Rhea" id="RHEA:19413"/>
        <dbReference type="Rhea" id="RHEA-COMP:9668"/>
        <dbReference type="Rhea" id="RHEA-COMP:9699"/>
        <dbReference type="ChEBI" id="CHEBI:15378"/>
        <dbReference type="ChEBI" id="CHEBI:30616"/>
        <dbReference type="ChEBI" id="CHEBI:33019"/>
        <dbReference type="ChEBI" id="CHEBI:58095"/>
        <dbReference type="ChEBI" id="CHEBI:78442"/>
        <dbReference type="ChEBI" id="CHEBI:78531"/>
        <dbReference type="ChEBI" id="CHEBI:456215"/>
        <dbReference type="EC" id="6.1.1.20"/>
    </reaction>
</comment>
<dbReference type="Pfam" id="PF03147">
    <property type="entry name" value="FDX-ACB"/>
    <property type="match status" value="1"/>
</dbReference>
<dbReference type="InterPro" id="IPR005121">
    <property type="entry name" value="Fdx_antiC-bd"/>
</dbReference>
<dbReference type="InterPro" id="IPR041616">
    <property type="entry name" value="PheRS_beta_core"/>
</dbReference>
<evidence type="ECO:0000256" key="8">
    <source>
        <dbReference type="ARBA" id="ARBA00022741"/>
    </source>
</evidence>
<dbReference type="CDD" id="cd02796">
    <property type="entry name" value="tRNA_bind_bactPheRS"/>
    <property type="match status" value="1"/>
</dbReference>
<evidence type="ECO:0000256" key="3">
    <source>
        <dbReference type="ARBA" id="ARBA00011209"/>
    </source>
</evidence>
<dbReference type="EC" id="6.1.1.20" evidence="15"/>
<dbReference type="SMART" id="SM00874">
    <property type="entry name" value="B5"/>
    <property type="match status" value="1"/>
</dbReference>
<dbReference type="Gene3D" id="3.50.40.10">
    <property type="entry name" value="Phenylalanyl-trna Synthetase, Chain B, domain 3"/>
    <property type="match status" value="1"/>
</dbReference>
<gene>
    <name evidence="15" type="primary">pheT</name>
    <name evidence="20" type="ORF">LC0644_2212</name>
</gene>
<comment type="similarity">
    <text evidence="2 15">Belongs to the phenylalanyl-tRNA synthetase beta subunit family. Type 1 subfamily.</text>
</comment>
<feature type="binding site" evidence="15">
    <location>
        <position position="471"/>
    </location>
    <ligand>
        <name>Mg(2+)</name>
        <dbReference type="ChEBI" id="CHEBI:18420"/>
        <note>shared with alpha subunit</note>
    </ligand>
</feature>
<keyword evidence="11 16" id="KW-0694">RNA-binding</keyword>
<dbReference type="InterPro" id="IPR005147">
    <property type="entry name" value="tRNA_synthase_B5-dom"/>
</dbReference>
<keyword evidence="12 15" id="KW-0648">Protein biosynthesis</keyword>
<evidence type="ECO:0000256" key="2">
    <source>
        <dbReference type="ARBA" id="ARBA00008653"/>
    </source>
</evidence>
<dbReference type="FunFam" id="3.30.930.10:FF:000022">
    <property type="entry name" value="Phenylalanine--tRNA ligase beta subunit"/>
    <property type="match status" value="1"/>
</dbReference>
<dbReference type="NCBIfam" id="TIGR00472">
    <property type="entry name" value="pheT_bact"/>
    <property type="match status" value="1"/>
</dbReference>
<evidence type="ECO:0000259" key="19">
    <source>
        <dbReference type="PROSITE" id="PS51483"/>
    </source>
</evidence>
<feature type="domain" description="FDX-ACB" evidence="18">
    <location>
        <begin position="710"/>
        <end position="803"/>
    </location>
</feature>
<dbReference type="Pfam" id="PF03484">
    <property type="entry name" value="B5"/>
    <property type="match status" value="1"/>
</dbReference>
<dbReference type="NCBIfam" id="NF045760">
    <property type="entry name" value="YtpR"/>
    <property type="match status" value="1"/>
</dbReference>
<dbReference type="InterPro" id="IPR045864">
    <property type="entry name" value="aa-tRNA-synth_II/BPL/LPL"/>
</dbReference>
<evidence type="ECO:0000256" key="5">
    <source>
        <dbReference type="ARBA" id="ARBA00022555"/>
    </source>
</evidence>
<dbReference type="GO" id="GO:0000287">
    <property type="term" value="F:magnesium ion binding"/>
    <property type="evidence" value="ECO:0007669"/>
    <property type="project" value="UniProtKB-UniRule"/>
</dbReference>
<dbReference type="Pfam" id="PF17759">
    <property type="entry name" value="tRNA_synthFbeta"/>
    <property type="match status" value="1"/>
</dbReference>
<keyword evidence="6 15" id="KW-0436">Ligase</keyword>
<dbReference type="CDD" id="cd00769">
    <property type="entry name" value="PheRS_beta_core"/>
    <property type="match status" value="1"/>
</dbReference>
<dbReference type="Pfam" id="PF03483">
    <property type="entry name" value="B3_4"/>
    <property type="match status" value="1"/>
</dbReference>
<keyword evidence="4 15" id="KW-0963">Cytoplasm</keyword>
<dbReference type="AlphaFoldDB" id="A0A0C9QGF4"/>
<evidence type="ECO:0000256" key="9">
    <source>
        <dbReference type="ARBA" id="ARBA00022840"/>
    </source>
</evidence>
<dbReference type="SUPFAM" id="SSF46955">
    <property type="entry name" value="Putative DNA-binding domain"/>
    <property type="match status" value="1"/>
</dbReference>
<keyword evidence="8 15" id="KW-0547">Nucleotide-binding</keyword>
<dbReference type="EMBL" id="BAYM01000246">
    <property type="protein sequence ID" value="GAN37623.1"/>
    <property type="molecule type" value="Genomic_DNA"/>
</dbReference>
<dbReference type="InterPro" id="IPR036690">
    <property type="entry name" value="Fdx_antiC-bd_sf"/>
</dbReference>
<dbReference type="InterPro" id="IPR033714">
    <property type="entry name" value="tRNA_bind_bactPheRS"/>
</dbReference>
<evidence type="ECO:0000256" key="16">
    <source>
        <dbReference type="PROSITE-ProRule" id="PRU00209"/>
    </source>
</evidence>
<dbReference type="FunFam" id="3.30.70.380:FF:000001">
    <property type="entry name" value="Phenylalanine--tRNA ligase beta subunit"/>
    <property type="match status" value="1"/>
</dbReference>
<evidence type="ECO:0000256" key="7">
    <source>
        <dbReference type="ARBA" id="ARBA00022723"/>
    </source>
</evidence>
<protein>
    <recommendedName>
        <fullName evidence="15">Phenylalanine--tRNA ligase beta subunit</fullName>
        <ecNumber evidence="15">6.1.1.20</ecNumber>
    </recommendedName>
    <alternativeName>
        <fullName evidence="15">Phenylalanyl-tRNA synthetase beta subunit</fullName>
        <shortName evidence="15">PheRS</shortName>
    </alternativeName>
</protein>
<dbReference type="GO" id="GO:0140096">
    <property type="term" value="F:catalytic activity, acting on a protein"/>
    <property type="evidence" value="ECO:0007669"/>
    <property type="project" value="UniProtKB-ARBA"/>
</dbReference>
<comment type="caution">
    <text evidence="20">The sequence shown here is derived from an EMBL/GenBank/DDBJ whole genome shotgun (WGS) entry which is preliminary data.</text>
</comment>
<dbReference type="PANTHER" id="PTHR10947">
    <property type="entry name" value="PHENYLALANYL-TRNA SYNTHETASE BETA CHAIN AND LEUCINE-RICH REPEAT-CONTAINING PROTEIN 47"/>
    <property type="match status" value="1"/>
</dbReference>
<dbReference type="GO" id="GO:0016740">
    <property type="term" value="F:transferase activity"/>
    <property type="evidence" value="ECO:0007669"/>
    <property type="project" value="UniProtKB-ARBA"/>
</dbReference>
<keyword evidence="5 16" id="KW-0820">tRNA-binding</keyword>
<dbReference type="FunFam" id="3.30.56.10:FF:000002">
    <property type="entry name" value="Phenylalanine--tRNA ligase beta subunit"/>
    <property type="match status" value="1"/>
</dbReference>
<keyword evidence="7 15" id="KW-0479">Metal-binding</keyword>
<evidence type="ECO:0000256" key="12">
    <source>
        <dbReference type="ARBA" id="ARBA00022917"/>
    </source>
</evidence>
<dbReference type="Gene3D" id="2.40.50.140">
    <property type="entry name" value="Nucleic acid-binding proteins"/>
    <property type="match status" value="1"/>
</dbReference>
<dbReference type="PANTHER" id="PTHR10947:SF0">
    <property type="entry name" value="PHENYLALANINE--TRNA LIGASE BETA SUBUNIT"/>
    <property type="match status" value="1"/>
</dbReference>
<evidence type="ECO:0000259" key="18">
    <source>
        <dbReference type="PROSITE" id="PS51447"/>
    </source>
</evidence>
<dbReference type="Gene3D" id="3.30.70.380">
    <property type="entry name" value="Ferrodoxin-fold anticodon-binding domain"/>
    <property type="match status" value="1"/>
</dbReference>
<dbReference type="Gene3D" id="3.30.56.10">
    <property type="match status" value="2"/>
</dbReference>
<dbReference type="HAMAP" id="MF_00283">
    <property type="entry name" value="Phe_tRNA_synth_beta1"/>
    <property type="match status" value="1"/>
</dbReference>
<evidence type="ECO:0000256" key="6">
    <source>
        <dbReference type="ARBA" id="ARBA00022598"/>
    </source>
</evidence>
<dbReference type="SUPFAM" id="SSF56037">
    <property type="entry name" value="PheT/TilS domain"/>
    <property type="match status" value="1"/>
</dbReference>
<dbReference type="InterPro" id="IPR004532">
    <property type="entry name" value="Phe-tRNA-ligase_IIc_bsu_bact"/>
</dbReference>
<comment type="cofactor">
    <cofactor evidence="15">
        <name>Mg(2+)</name>
        <dbReference type="ChEBI" id="CHEBI:18420"/>
    </cofactor>
    <text evidence="15">Binds 2 magnesium ions per tetramer.</text>
</comment>
<evidence type="ECO:0000256" key="11">
    <source>
        <dbReference type="ARBA" id="ARBA00022884"/>
    </source>
</evidence>
<dbReference type="InterPro" id="IPR020825">
    <property type="entry name" value="Phe-tRNA_synthase-like_B3/B4"/>
</dbReference>
<reference evidence="21" key="1">
    <citation type="submission" date="2014-05" db="EMBL/GenBank/DDBJ databases">
        <title>Whole genome sequencing of Lactobacillus casei NRIC0644.</title>
        <authorList>
            <person name="Atarashi H."/>
            <person name="Yoshida Y."/>
            <person name="Fujimura S."/>
            <person name="Tanaka N."/>
            <person name="Shiwa Y."/>
            <person name="Yoshikawa H."/>
            <person name="Okada S."/>
            <person name="Nakagawa J."/>
        </authorList>
    </citation>
    <scope>NUCLEOTIDE SEQUENCE [LARGE SCALE GENOMIC DNA]</scope>
    <source>
        <strain evidence="21">NRIC0644</strain>
    </source>
</reference>
<feature type="domain" description="B5" evidence="19">
    <location>
        <begin position="408"/>
        <end position="483"/>
    </location>
</feature>
<feature type="binding site" evidence="15">
    <location>
        <position position="461"/>
    </location>
    <ligand>
        <name>Mg(2+)</name>
        <dbReference type="ChEBI" id="CHEBI:18420"/>
        <note>shared with alpha subunit</note>
    </ligand>
</feature>
<sequence length="803" mass="87691">MDVSYEWLKELVDVPVSPEELADKVSRTGIEVDGVKHPDAGLKKIVVGKVVSATPHPNSDHLHLCQVDVGEETPRQIVCGAPNVAAGQTVIVALPGARIADNVKIKKGKMRGEESLGMICALQEIGFSENVVPKPYLNGIYVFNEPLEPGSDALAALGMHDAVLDFEITPNRADALGMRGVAWEVGATYAEKPHFEEKPLTEGDRPVGDFLSAEVKDAKDAPSYQLRVIDHVKVQESPLWLQKRLWLAGIRPINNIVDVTNLIMLAYGQPLHAFDYAKLGSQQIVVRRAKNGEPLTTLDGNEHELDDQDIVITNGQVPVALAGVMGGLNSEITPETTTVVIESASFNPVNVRKTALKYNLRSEASSRFEKGTNLADINRALDAAVAWMAELSEGQVAKGTVSPTSVSAEDVVVDISLDHINHVLGTDLTQQQVTQIFEQLGFDVTESDGLFAVAVPPRRWDIHIKADLVEEVARIYGFDNLPSTLPTTTMTIGEYTSQQKRIRRTRHLLEGLGLTQVITYALTTAEAAEQFKLQPGLPTKVDSPMTTDHAVLRMNMISGLLNVIKYNQARKETNVAIYEQGRIFTKTGDQVRPTEIEYLGGAITGNVVAKDWHQSAKAVDFFYAKGIVTHLLGDYSLADPIRFEATQAVAELHPGQAANIFVGDQLVGILGRLHPAFEHAEHLPATFVFELDLDALFAAPRQEKIAQSAPKFPAVTRDIALQVDEQVTNDQVMAIFHEHGGAFLQDVTLFDVYAGDHIAAGQKSLAYTLTYRRDNQTLTEDEVTQAFDKVKAALQTGIGAAIR</sequence>
<dbReference type="SMART" id="SM00873">
    <property type="entry name" value="B3_4"/>
    <property type="match status" value="1"/>
</dbReference>
<feature type="binding site" evidence="15">
    <location>
        <position position="470"/>
    </location>
    <ligand>
        <name>Mg(2+)</name>
        <dbReference type="ChEBI" id="CHEBI:18420"/>
        <note>shared with alpha subunit</note>
    </ligand>
</feature>
<dbReference type="InterPro" id="IPR045060">
    <property type="entry name" value="Phe-tRNA-ligase_IIc_bsu"/>
</dbReference>
<dbReference type="PROSITE" id="PS51483">
    <property type="entry name" value="B5"/>
    <property type="match status" value="1"/>
</dbReference>
<evidence type="ECO:0000256" key="14">
    <source>
        <dbReference type="ARBA" id="ARBA00049255"/>
    </source>
</evidence>
<comment type="subcellular location">
    <subcellularLocation>
        <location evidence="1 15">Cytoplasm</location>
    </subcellularLocation>
</comment>
<dbReference type="PROSITE" id="PS51447">
    <property type="entry name" value="FDX_ACB"/>
    <property type="match status" value="1"/>
</dbReference>
<feature type="binding site" evidence="15">
    <location>
        <position position="467"/>
    </location>
    <ligand>
        <name>Mg(2+)</name>
        <dbReference type="ChEBI" id="CHEBI:18420"/>
        <note>shared with alpha subunit</note>
    </ligand>
</feature>
<evidence type="ECO:0000256" key="13">
    <source>
        <dbReference type="ARBA" id="ARBA00023146"/>
    </source>
</evidence>
<evidence type="ECO:0000256" key="15">
    <source>
        <dbReference type="HAMAP-Rule" id="MF_00283"/>
    </source>
</evidence>
<dbReference type="Proteomes" id="UP000032552">
    <property type="component" value="Unassembled WGS sequence"/>
</dbReference>